<feature type="region of interest" description="Disordered" evidence="5">
    <location>
        <begin position="182"/>
        <end position="215"/>
    </location>
</feature>
<dbReference type="InterPro" id="IPR028386">
    <property type="entry name" value="CENP-C/Mif2/cnp3"/>
</dbReference>
<reference evidence="8" key="1">
    <citation type="submission" date="2023-08" db="EMBL/GenBank/DDBJ databases">
        <title>Black Yeasts Isolated from many extreme environments.</title>
        <authorList>
            <person name="Coleine C."/>
            <person name="Stajich J.E."/>
            <person name="Selbmann L."/>
        </authorList>
    </citation>
    <scope>NUCLEOTIDE SEQUENCE</scope>
    <source>
        <strain evidence="8">CCFEE 5401</strain>
    </source>
</reference>
<accession>A0AAN7TAT9</accession>
<dbReference type="Pfam" id="PF11699">
    <property type="entry name" value="CENP-C_C"/>
    <property type="match status" value="1"/>
</dbReference>
<evidence type="ECO:0000313" key="8">
    <source>
        <dbReference type="EMBL" id="KAK5108925.1"/>
    </source>
</evidence>
<dbReference type="GO" id="GO:0000776">
    <property type="term" value="C:kinetochore"/>
    <property type="evidence" value="ECO:0007669"/>
    <property type="project" value="InterPro"/>
</dbReference>
<comment type="subcellular location">
    <subcellularLocation>
        <location evidence="1">Nucleus</location>
    </subcellularLocation>
</comment>
<protein>
    <submittedName>
        <fullName evidence="8">Uncharacterized protein</fullName>
    </submittedName>
</protein>
<dbReference type="Proteomes" id="UP001310890">
    <property type="component" value="Unassembled WGS sequence"/>
</dbReference>
<evidence type="ECO:0000256" key="2">
    <source>
        <dbReference type="ARBA" id="ARBA00010291"/>
    </source>
</evidence>
<name>A0AAN7TAT9_9PEZI</name>
<evidence type="ECO:0000259" key="6">
    <source>
        <dbReference type="Pfam" id="PF11699"/>
    </source>
</evidence>
<evidence type="ECO:0000256" key="1">
    <source>
        <dbReference type="ARBA" id="ARBA00004123"/>
    </source>
</evidence>
<feature type="compositionally biased region" description="Basic and acidic residues" evidence="5">
    <location>
        <begin position="291"/>
        <end position="314"/>
    </location>
</feature>
<feature type="domain" description="Mif2 N-terminal" evidence="7">
    <location>
        <begin position="44"/>
        <end position="175"/>
    </location>
</feature>
<feature type="domain" description="Mif2/CENP-C cupin" evidence="6">
    <location>
        <begin position="575"/>
        <end position="647"/>
    </location>
</feature>
<dbReference type="GO" id="GO:0005634">
    <property type="term" value="C:nucleus"/>
    <property type="evidence" value="ECO:0007669"/>
    <property type="project" value="UniProtKB-SubCell"/>
</dbReference>
<dbReference type="InterPro" id="IPR014710">
    <property type="entry name" value="RmlC-like_jellyroll"/>
</dbReference>
<dbReference type="AlphaFoldDB" id="A0AAN7TAT9"/>
<keyword evidence="4" id="KW-0539">Nucleus</keyword>
<dbReference type="SUPFAM" id="SSF51182">
    <property type="entry name" value="RmlC-like cupins"/>
    <property type="match status" value="1"/>
</dbReference>
<organism evidence="8 9">
    <name type="scientific">Meristemomyces frigidus</name>
    <dbReference type="NCBI Taxonomy" id="1508187"/>
    <lineage>
        <taxon>Eukaryota</taxon>
        <taxon>Fungi</taxon>
        <taxon>Dikarya</taxon>
        <taxon>Ascomycota</taxon>
        <taxon>Pezizomycotina</taxon>
        <taxon>Dothideomycetes</taxon>
        <taxon>Dothideomycetidae</taxon>
        <taxon>Mycosphaerellales</taxon>
        <taxon>Teratosphaeriaceae</taxon>
        <taxon>Meristemomyces</taxon>
    </lineage>
</organism>
<feature type="region of interest" description="Disordered" evidence="5">
    <location>
        <begin position="269"/>
        <end position="334"/>
    </location>
</feature>
<feature type="compositionally biased region" description="Basic and acidic residues" evidence="5">
    <location>
        <begin position="1"/>
        <end position="11"/>
    </location>
</feature>
<dbReference type="EMBL" id="JAVRRL010000075">
    <property type="protein sequence ID" value="KAK5108925.1"/>
    <property type="molecule type" value="Genomic_DNA"/>
</dbReference>
<feature type="compositionally biased region" description="Polar residues" evidence="5">
    <location>
        <begin position="315"/>
        <end position="328"/>
    </location>
</feature>
<feature type="region of interest" description="Disordered" evidence="5">
    <location>
        <begin position="350"/>
        <end position="390"/>
    </location>
</feature>
<evidence type="ECO:0000313" key="9">
    <source>
        <dbReference type="Proteomes" id="UP001310890"/>
    </source>
</evidence>
<dbReference type="InterPro" id="IPR025974">
    <property type="entry name" value="Mif2/CENP-C_cupin"/>
</dbReference>
<dbReference type="InterPro" id="IPR028929">
    <property type="entry name" value="Mif2_N"/>
</dbReference>
<feature type="region of interest" description="Disordered" evidence="5">
    <location>
        <begin position="1"/>
        <end position="164"/>
    </location>
</feature>
<comment type="caution">
    <text evidence="8">The sequence shown here is derived from an EMBL/GenBank/DDBJ whole genome shotgun (WGS) entry which is preliminary data.</text>
</comment>
<evidence type="ECO:0000256" key="4">
    <source>
        <dbReference type="ARBA" id="ARBA00023242"/>
    </source>
</evidence>
<dbReference type="PANTHER" id="PTHR16684:SF11">
    <property type="entry name" value="CENTROMERE PROTEIN C"/>
    <property type="match status" value="1"/>
</dbReference>
<proteinExistence type="inferred from homology"/>
<dbReference type="InterPro" id="IPR011051">
    <property type="entry name" value="RmlC_Cupin_sf"/>
</dbReference>
<dbReference type="PANTHER" id="PTHR16684">
    <property type="entry name" value="CENTROMERE PROTEIN C"/>
    <property type="match status" value="1"/>
</dbReference>
<feature type="compositionally biased region" description="Low complexity" evidence="5">
    <location>
        <begin position="357"/>
        <end position="369"/>
    </location>
</feature>
<keyword evidence="3" id="KW-0238">DNA-binding</keyword>
<feature type="compositionally biased region" description="Polar residues" evidence="5">
    <location>
        <begin position="276"/>
        <end position="288"/>
    </location>
</feature>
<dbReference type="GO" id="GO:0051382">
    <property type="term" value="P:kinetochore assembly"/>
    <property type="evidence" value="ECO:0007669"/>
    <property type="project" value="InterPro"/>
</dbReference>
<evidence type="ECO:0000256" key="5">
    <source>
        <dbReference type="SAM" id="MobiDB-lite"/>
    </source>
</evidence>
<dbReference type="GO" id="GO:0051315">
    <property type="term" value="P:attachment of mitotic spindle microtubules to kinetochore"/>
    <property type="evidence" value="ECO:0007669"/>
    <property type="project" value="TreeGrafter"/>
</dbReference>
<evidence type="ECO:0000256" key="3">
    <source>
        <dbReference type="ARBA" id="ARBA00023125"/>
    </source>
</evidence>
<dbReference type="Pfam" id="PF15624">
    <property type="entry name" value="Mif2_N"/>
    <property type="match status" value="1"/>
</dbReference>
<feature type="compositionally biased region" description="Basic residues" evidence="5">
    <location>
        <begin position="191"/>
        <end position="200"/>
    </location>
</feature>
<feature type="compositionally biased region" description="Polar residues" evidence="5">
    <location>
        <begin position="86"/>
        <end position="99"/>
    </location>
</feature>
<gene>
    <name evidence="8" type="ORF">LTR62_007727</name>
</gene>
<dbReference type="GO" id="GO:0051455">
    <property type="term" value="P:spindle attachment to meiosis I kinetochore"/>
    <property type="evidence" value="ECO:0007669"/>
    <property type="project" value="TreeGrafter"/>
</dbReference>
<dbReference type="Gene3D" id="2.60.120.10">
    <property type="entry name" value="Jelly Rolls"/>
    <property type="match status" value="1"/>
</dbReference>
<dbReference type="GO" id="GO:0019237">
    <property type="term" value="F:centromeric DNA binding"/>
    <property type="evidence" value="ECO:0007669"/>
    <property type="project" value="InterPro"/>
</dbReference>
<evidence type="ECO:0000259" key="7">
    <source>
        <dbReference type="Pfam" id="PF15624"/>
    </source>
</evidence>
<comment type="similarity">
    <text evidence="2">Belongs to the CENP-C/MIF2 family.</text>
</comment>
<sequence length="795" mass="86357">MAIMDLDKENRPPTGMVVDEKRKSTGPRHTLTPSRLRQKKQDQYFEPGVVGRKTGLTLPDKGIRDENGLEPIAGIFSPSPKRNADRTLTSSDMHMQESSAPEVDQTLHLRKTPKLPPPRASTPKHTNIGSPKRGSTGRQPHTTGKVVCSQDIPESSSPSKLVAHTQPPANRMLDFKEGVAARSIENQSPFKPKKSLRRSMAHQDPFASPERVKDGPALEHMVDAVKNAAEKAYLALVDETSSSQHAGDGWQPSASEDDGQAIDMSMESEMDMRASPSAQLSIQPSSAATAVEEKSPDSFTSKKRDRSTMEHEITKNASSSDLVSSNAIPSKAARRRTRIDFSGDVVVRRESREMSSIDHSSASHSSIPSNEVAAQPMAPPPANKSKSKSRMKGYAYVDAQTYAPAQPISTDAPRRMTIVLSPSRRAGNRGLSLGPSNNLNFRATTPFEDATATSRFGRPILPPLQYWANETRVWKNGECEGIIRAEEVVPSKPAKKRTKKRKTTHVNKLSAIEEEESDTESILADEWESDVGVISGTVASWDVPTQAGDPANPVKEDLAFAASSILTRDVPGSEFKYAKIMTLPFFGAGLVELPPEGFKRAKNSRKMQMVFFVHEGKVMVEIGGQEMEGEANGFAISKGGVWIVPRGLSGFGIISRPKGFLDQDSTSPCVDGSHDSQSQIAVAHRPYAPPTKSPDPEKTGRALFIATKMHKPGLAYARDFVLESGVSDLALSRQAVSSLEPARVAPHEAVEGRGTGRTQCTGPVVRRNNYSITNESRTKPAKIFFAQGCEVEGAA</sequence>